<evidence type="ECO:0000313" key="4">
    <source>
        <dbReference type="WBParaSite" id="HPLM_0001821901-mRNA-1"/>
    </source>
</evidence>
<name>A0A0N4X1L6_HAEPC</name>
<evidence type="ECO:0000259" key="1">
    <source>
        <dbReference type="PROSITE" id="PS50181"/>
    </source>
</evidence>
<dbReference type="Proteomes" id="UP000268014">
    <property type="component" value="Unassembled WGS sequence"/>
</dbReference>
<evidence type="ECO:0000313" key="3">
    <source>
        <dbReference type="Proteomes" id="UP000268014"/>
    </source>
</evidence>
<reference evidence="2 3" key="2">
    <citation type="submission" date="2018-11" db="EMBL/GenBank/DDBJ databases">
        <authorList>
            <consortium name="Pathogen Informatics"/>
        </authorList>
    </citation>
    <scope>NUCLEOTIDE SEQUENCE [LARGE SCALE GENOMIC DNA]</scope>
    <source>
        <strain evidence="2 3">MHpl1</strain>
    </source>
</reference>
<dbReference type="OrthoDB" id="5798351at2759"/>
<dbReference type="WBParaSite" id="HPLM_0001821901-mRNA-1">
    <property type="protein sequence ID" value="HPLM_0001821901-mRNA-1"/>
    <property type="gene ID" value="HPLM_0001821901"/>
</dbReference>
<feature type="domain" description="F-box" evidence="1">
    <location>
        <begin position="60"/>
        <end position="107"/>
    </location>
</feature>
<dbReference type="Pfam" id="PF00646">
    <property type="entry name" value="F-box"/>
    <property type="match status" value="1"/>
</dbReference>
<dbReference type="InterPro" id="IPR036047">
    <property type="entry name" value="F-box-like_dom_sf"/>
</dbReference>
<organism evidence="4">
    <name type="scientific">Haemonchus placei</name>
    <name type="common">Barber's pole worm</name>
    <dbReference type="NCBI Taxonomy" id="6290"/>
    <lineage>
        <taxon>Eukaryota</taxon>
        <taxon>Metazoa</taxon>
        <taxon>Ecdysozoa</taxon>
        <taxon>Nematoda</taxon>
        <taxon>Chromadorea</taxon>
        <taxon>Rhabditida</taxon>
        <taxon>Rhabditina</taxon>
        <taxon>Rhabditomorpha</taxon>
        <taxon>Strongyloidea</taxon>
        <taxon>Trichostrongylidae</taxon>
        <taxon>Haemonchus</taxon>
    </lineage>
</organism>
<dbReference type="SUPFAM" id="SSF81383">
    <property type="entry name" value="F-box domain"/>
    <property type="match status" value="1"/>
</dbReference>
<evidence type="ECO:0000313" key="2">
    <source>
        <dbReference type="EMBL" id="VDO69682.1"/>
    </source>
</evidence>
<sequence length="247" mass="28553">MSELRFSVTYYLNSMRSCSQYLYFFLLRVLDSLFGSNLYAPTLIHTHAKGVVTRLPDGFLNGFDNLPCVVMDKIFLNVSAREIQNLQLVSKRWMNLIRPRRSHYARNSISDLTISFNNGIRTITQPATKTESVRVSRCSKRWCSHNLASAVPHISIDCLELRIHHINEQFDELQLSKIDTRSIDIIFYRPIESTSTEHIVRLLTNISKNRSIEEVRLSSEVAQSSPAFLSDITDLFDSKRIRLRLNL</sequence>
<dbReference type="AlphaFoldDB" id="A0A0N4X1L6"/>
<reference evidence="4" key="1">
    <citation type="submission" date="2017-02" db="UniProtKB">
        <authorList>
            <consortium name="WormBaseParasite"/>
        </authorList>
    </citation>
    <scope>IDENTIFICATION</scope>
</reference>
<accession>A0A0N4X1L6</accession>
<dbReference type="PROSITE" id="PS50181">
    <property type="entry name" value="FBOX"/>
    <property type="match status" value="1"/>
</dbReference>
<proteinExistence type="predicted"/>
<protein>
    <submittedName>
        <fullName evidence="4">F-box domain-containing protein</fullName>
    </submittedName>
</protein>
<dbReference type="EMBL" id="UZAF01020414">
    <property type="protein sequence ID" value="VDO69682.1"/>
    <property type="molecule type" value="Genomic_DNA"/>
</dbReference>
<dbReference type="InterPro" id="IPR001810">
    <property type="entry name" value="F-box_dom"/>
</dbReference>
<gene>
    <name evidence="2" type="ORF">HPLM_LOCUS18211</name>
</gene>
<dbReference type="OMA" id="CLELRIH"/>
<keyword evidence="3" id="KW-1185">Reference proteome</keyword>